<sequence length="428" mass="47210">MDSRKQPAARREAAAAASDDEEEKQQHDQQQQQAASPKRRDDGERAVFGRLELDGEPDQINYRSTTVAPAFGMEPFGARPLMHGTGLPGMTGMLGMPAPVNTKKTTAKKAEAAPSIATRSDKTNYASVAPRELPPPPFRLELHTHFHVKNEAIQRLCSLVGWKLCELDTDFVFKADKCKWKVDYRRNGGAQRVNLNILIFKSGKEYVVEAQRREGDITASMHLYSELKNVFKRHQMLADKEKQQVAGVKRPAPKALPKIPLTPANVRDGVSALKGLLESKYADIQMQGVLGAISLSTEETARSGMASIVPQLVVLGQSKNVNVAKLVRVALSRLCDHPECRQAFIESDGWQFIVQCAAGGADVNPEVQRESLHVVECLCPLYSDELAKVEGANKVLELIQDWQNIDDPRLKRHACNAHQALKEAGAIA</sequence>
<dbReference type="Proteomes" id="UP000794436">
    <property type="component" value="Unassembled WGS sequence"/>
</dbReference>
<dbReference type="SUPFAM" id="SSF48371">
    <property type="entry name" value="ARM repeat"/>
    <property type="match status" value="1"/>
</dbReference>
<name>A0A8K1CJD8_PYTOL</name>
<reference evidence="2" key="1">
    <citation type="submission" date="2019-03" db="EMBL/GenBank/DDBJ databases">
        <title>Long read genome sequence of the mycoparasitic Pythium oligandrum ATCC 38472 isolated from sugarbeet rhizosphere.</title>
        <authorList>
            <person name="Gaulin E."/>
        </authorList>
    </citation>
    <scope>NUCLEOTIDE SEQUENCE</scope>
    <source>
        <strain evidence="2">ATCC 38472_TT</strain>
    </source>
</reference>
<gene>
    <name evidence="2" type="ORF">Poli38472_002223</name>
</gene>
<evidence type="ECO:0000313" key="2">
    <source>
        <dbReference type="EMBL" id="TMW63282.1"/>
    </source>
</evidence>
<protein>
    <submittedName>
        <fullName evidence="2">Uncharacterized protein</fullName>
    </submittedName>
</protein>
<evidence type="ECO:0000313" key="3">
    <source>
        <dbReference type="Proteomes" id="UP000794436"/>
    </source>
</evidence>
<dbReference type="OrthoDB" id="151467at2759"/>
<keyword evidence="3" id="KW-1185">Reference proteome</keyword>
<comment type="caution">
    <text evidence="2">The sequence shown here is derived from an EMBL/GenBank/DDBJ whole genome shotgun (WGS) entry which is preliminary data.</text>
</comment>
<feature type="compositionally biased region" description="Basic and acidic residues" evidence="1">
    <location>
        <begin position="1"/>
        <end position="13"/>
    </location>
</feature>
<dbReference type="InterPro" id="IPR016024">
    <property type="entry name" value="ARM-type_fold"/>
</dbReference>
<accession>A0A8K1CJD8</accession>
<organism evidence="2 3">
    <name type="scientific">Pythium oligandrum</name>
    <name type="common">Mycoparasitic fungus</name>
    <dbReference type="NCBI Taxonomy" id="41045"/>
    <lineage>
        <taxon>Eukaryota</taxon>
        <taxon>Sar</taxon>
        <taxon>Stramenopiles</taxon>
        <taxon>Oomycota</taxon>
        <taxon>Peronosporomycetes</taxon>
        <taxon>Pythiales</taxon>
        <taxon>Pythiaceae</taxon>
        <taxon>Pythium</taxon>
    </lineage>
</organism>
<dbReference type="InterPro" id="IPR011989">
    <property type="entry name" value="ARM-like"/>
</dbReference>
<feature type="region of interest" description="Disordered" evidence="1">
    <location>
        <begin position="109"/>
        <end position="129"/>
    </location>
</feature>
<feature type="region of interest" description="Disordered" evidence="1">
    <location>
        <begin position="1"/>
        <end position="45"/>
    </location>
</feature>
<dbReference type="AlphaFoldDB" id="A0A8K1CJD8"/>
<dbReference type="Gene3D" id="1.25.10.10">
    <property type="entry name" value="Leucine-rich Repeat Variant"/>
    <property type="match status" value="1"/>
</dbReference>
<dbReference type="EMBL" id="SPLM01000072">
    <property type="protein sequence ID" value="TMW63282.1"/>
    <property type="molecule type" value="Genomic_DNA"/>
</dbReference>
<evidence type="ECO:0000256" key="1">
    <source>
        <dbReference type="SAM" id="MobiDB-lite"/>
    </source>
</evidence>
<proteinExistence type="predicted"/>